<dbReference type="PANTHER" id="PTHR37625">
    <property type="entry name" value="OUTER MEMBRANE LIPOPROTEIN-RELATED"/>
    <property type="match status" value="1"/>
</dbReference>
<dbReference type="RefSeq" id="WP_260900502.1">
    <property type="nucleotide sequence ID" value="NZ_JAOCZP010000001.1"/>
</dbReference>
<proteinExistence type="predicted"/>
<organism evidence="1 2">
    <name type="scientific">Chelativorans salis</name>
    <dbReference type="NCBI Taxonomy" id="2978478"/>
    <lineage>
        <taxon>Bacteria</taxon>
        <taxon>Pseudomonadati</taxon>
        <taxon>Pseudomonadota</taxon>
        <taxon>Alphaproteobacteria</taxon>
        <taxon>Hyphomicrobiales</taxon>
        <taxon>Phyllobacteriaceae</taxon>
        <taxon>Chelativorans</taxon>
    </lineage>
</organism>
<reference evidence="1 2" key="1">
    <citation type="submission" date="2022-09" db="EMBL/GenBank/DDBJ databases">
        <title>Chelativorans salina sp. nov., a novel slightly halophilic bacterium isolated from a saline lake sediment enrichment.</title>
        <authorList>
            <person name="Gao L."/>
            <person name="Fang B.-Z."/>
            <person name="Li W.-J."/>
        </authorList>
    </citation>
    <scope>NUCLEOTIDE SEQUENCE [LARGE SCALE GENOMIC DNA]</scope>
    <source>
        <strain evidence="1 2">EGI FJ00035</strain>
    </source>
</reference>
<dbReference type="InterPro" id="IPR038706">
    <property type="entry name" value="Type_VI_SciN-like_sf"/>
</dbReference>
<dbReference type="PANTHER" id="PTHR37625:SF4">
    <property type="entry name" value="OUTER MEMBRANE LIPOPROTEIN"/>
    <property type="match status" value="1"/>
</dbReference>
<dbReference type="EMBL" id="JAOCZP010000001">
    <property type="protein sequence ID" value="MCT7374142.1"/>
    <property type="molecule type" value="Genomic_DNA"/>
</dbReference>
<comment type="caution">
    <text evidence="1">The sequence shown here is derived from an EMBL/GenBank/DDBJ whole genome shotgun (WGS) entry which is preliminary data.</text>
</comment>
<evidence type="ECO:0000313" key="2">
    <source>
        <dbReference type="Proteomes" id="UP001320831"/>
    </source>
</evidence>
<dbReference type="Pfam" id="PF12790">
    <property type="entry name" value="T6SS-SciN"/>
    <property type="match status" value="1"/>
</dbReference>
<dbReference type="Gene3D" id="2.60.40.4150">
    <property type="entry name" value="Type VI secretion system, lipoprotein SciN"/>
    <property type="match status" value="1"/>
</dbReference>
<gene>
    <name evidence="1" type="primary">tssJ</name>
    <name evidence="1" type="ORF">N5A92_03740</name>
</gene>
<dbReference type="InterPro" id="IPR017734">
    <property type="entry name" value="T6SS_SciN"/>
</dbReference>
<accession>A0ABT2LJX9</accession>
<sequence>MIDRRNFLLALGATSFLSACQSGPPKPSAVTVNLIGQAGMNPGPDGGGRPVTVLVMRLKSTGIFNSADYFALQSDPAGTLGGDLLGTDQIPVGPGGSASKTITVEPEATALGFVALLREPGGRTWRSTVPVSPGSQFSVNVTIGGSGMSVARA</sequence>
<evidence type="ECO:0000313" key="1">
    <source>
        <dbReference type="EMBL" id="MCT7374142.1"/>
    </source>
</evidence>
<keyword evidence="2" id="KW-1185">Reference proteome</keyword>
<protein>
    <submittedName>
        <fullName evidence="1">Type VI secretion system lipoprotein TssJ</fullName>
    </submittedName>
</protein>
<keyword evidence="1" id="KW-0449">Lipoprotein</keyword>
<dbReference type="NCBIfam" id="TIGR03352">
    <property type="entry name" value="VI_chp_3"/>
    <property type="match status" value="1"/>
</dbReference>
<name>A0ABT2LJX9_9HYPH</name>
<dbReference type="Proteomes" id="UP001320831">
    <property type="component" value="Unassembled WGS sequence"/>
</dbReference>
<dbReference type="PROSITE" id="PS51257">
    <property type="entry name" value="PROKAR_LIPOPROTEIN"/>
    <property type="match status" value="1"/>
</dbReference>